<organism evidence="1">
    <name type="scientific">marine sediment metagenome</name>
    <dbReference type="NCBI Taxonomy" id="412755"/>
    <lineage>
        <taxon>unclassified sequences</taxon>
        <taxon>metagenomes</taxon>
        <taxon>ecological metagenomes</taxon>
    </lineage>
</organism>
<evidence type="ECO:0000313" key="1">
    <source>
        <dbReference type="EMBL" id="GAH01798.1"/>
    </source>
</evidence>
<gene>
    <name evidence="1" type="ORF">S01H4_43799</name>
</gene>
<protein>
    <submittedName>
        <fullName evidence="1">Uncharacterized protein</fullName>
    </submittedName>
</protein>
<feature type="non-terminal residue" evidence="1">
    <location>
        <position position="1"/>
    </location>
</feature>
<sequence>ILGDLLSYGGPGGNVLNQFISASDVHIDPYITTAGLVVPWYLFADPSEAPAVTVVRLQGVPGPFTFGKLSDIRMLSGSAPAQFLLGSFATGDIEYGVETIIGGWDDAGYVGVTDFRGLYYSNGTTP</sequence>
<reference evidence="1" key="1">
    <citation type="journal article" date="2014" name="Front. Microbiol.">
        <title>High frequency of phylogenetically diverse reductive dehalogenase-homologous genes in deep subseafloor sedimentary metagenomes.</title>
        <authorList>
            <person name="Kawai M."/>
            <person name="Futagami T."/>
            <person name="Toyoda A."/>
            <person name="Takaki Y."/>
            <person name="Nishi S."/>
            <person name="Hori S."/>
            <person name="Arai W."/>
            <person name="Tsubouchi T."/>
            <person name="Morono Y."/>
            <person name="Uchiyama I."/>
            <person name="Ito T."/>
            <person name="Fujiyama A."/>
            <person name="Inagaki F."/>
            <person name="Takami H."/>
        </authorList>
    </citation>
    <scope>NUCLEOTIDE SEQUENCE</scope>
    <source>
        <strain evidence="1">Expedition CK06-06</strain>
    </source>
</reference>
<dbReference type="AlphaFoldDB" id="X1DZG4"/>
<comment type="caution">
    <text evidence="1">The sequence shown here is derived from an EMBL/GenBank/DDBJ whole genome shotgun (WGS) entry which is preliminary data.</text>
</comment>
<accession>X1DZG4</accession>
<name>X1DZG4_9ZZZZ</name>
<dbReference type="EMBL" id="BART01024202">
    <property type="protein sequence ID" value="GAH01798.1"/>
    <property type="molecule type" value="Genomic_DNA"/>
</dbReference>
<proteinExistence type="predicted"/>